<gene>
    <name evidence="1" type="ORF">TM35_000133110</name>
</gene>
<dbReference type="AlphaFoldDB" id="A0A1X0NX72"/>
<sequence length="145" mass="16400">MFALRNVLSDLPSDGATKRIKVGNVVSPMSSADVANLFPDALSWRFVSPIKRTDYVVLFENESLARIAMRTVEGLSYLGEKLRFTYLQDDEECESSLSSRMTCSYPHLCFLLPEVSYQSRCVEAERIISSVGTTYSSHSRWVDVR</sequence>
<protein>
    <recommendedName>
        <fullName evidence="3">RRM domain-containing protein</fullName>
    </recommendedName>
</protein>
<organism evidence="1 2">
    <name type="scientific">Trypanosoma theileri</name>
    <dbReference type="NCBI Taxonomy" id="67003"/>
    <lineage>
        <taxon>Eukaryota</taxon>
        <taxon>Discoba</taxon>
        <taxon>Euglenozoa</taxon>
        <taxon>Kinetoplastea</taxon>
        <taxon>Metakinetoplastina</taxon>
        <taxon>Trypanosomatida</taxon>
        <taxon>Trypanosomatidae</taxon>
        <taxon>Trypanosoma</taxon>
    </lineage>
</organism>
<proteinExistence type="predicted"/>
<evidence type="ECO:0000313" key="2">
    <source>
        <dbReference type="Proteomes" id="UP000192257"/>
    </source>
</evidence>
<dbReference type="EMBL" id="NBCO01000013">
    <property type="protein sequence ID" value="ORC89307.1"/>
    <property type="molecule type" value="Genomic_DNA"/>
</dbReference>
<evidence type="ECO:0008006" key="3">
    <source>
        <dbReference type="Google" id="ProtNLM"/>
    </source>
</evidence>
<dbReference type="GeneID" id="39985307"/>
<dbReference type="OrthoDB" id="239830at2759"/>
<comment type="caution">
    <text evidence="1">The sequence shown here is derived from an EMBL/GenBank/DDBJ whole genome shotgun (WGS) entry which is preliminary data.</text>
</comment>
<keyword evidence="2" id="KW-1185">Reference proteome</keyword>
<accession>A0A1X0NX72</accession>
<evidence type="ECO:0000313" key="1">
    <source>
        <dbReference type="EMBL" id="ORC89307.1"/>
    </source>
</evidence>
<reference evidence="1 2" key="1">
    <citation type="submission" date="2017-03" db="EMBL/GenBank/DDBJ databases">
        <title>An alternative strategy for trypanosome survival in the mammalian bloodstream revealed through genome and transcriptome analysis of the ubiquitous bovine parasite Trypanosoma (Megatrypanum) theileri.</title>
        <authorList>
            <person name="Kelly S."/>
            <person name="Ivens A."/>
            <person name="Mott A."/>
            <person name="O'Neill E."/>
            <person name="Emms D."/>
            <person name="Macleod O."/>
            <person name="Voorheis P."/>
            <person name="Matthews J."/>
            <person name="Matthews K."/>
            <person name="Carrington M."/>
        </authorList>
    </citation>
    <scope>NUCLEOTIDE SEQUENCE [LARGE SCALE GENOMIC DNA]</scope>
    <source>
        <strain evidence="1">Edinburgh</strain>
    </source>
</reference>
<name>A0A1X0NX72_9TRYP</name>
<dbReference type="RefSeq" id="XP_028883373.1">
    <property type="nucleotide sequence ID" value="XM_029025527.1"/>
</dbReference>
<dbReference type="VEuPathDB" id="TriTrypDB:TM35_000133110"/>
<dbReference type="Proteomes" id="UP000192257">
    <property type="component" value="Unassembled WGS sequence"/>
</dbReference>